<name>A0ABU3BCE8_9GAMM</name>
<keyword evidence="5" id="KW-1185">Reference proteome</keyword>
<dbReference type="InterPro" id="IPR025961">
    <property type="entry name" value="Metal_resist"/>
</dbReference>
<sequence length="142" mass="15643">MTLSRRGRVGVGLLLTVSLALNLITAGVVVGRLVSDGPRHHGPHMLRGVPESARPALRDAFKAHRDEMRAHIRGIREARARIADRIASDPLDQAALEAAFNELARRTDAMQALTHRIVIETAQNLPPDVREGWRAGWGERGR</sequence>
<protein>
    <recommendedName>
        <fullName evidence="2">Signaling pathway modulator ZraP</fullName>
    </recommendedName>
    <alternativeName>
        <fullName evidence="3">Zinc resistance-associated protein</fullName>
    </alternativeName>
</protein>
<comment type="similarity">
    <text evidence="1">Belongs to the ZraP family.</text>
</comment>
<evidence type="ECO:0000256" key="3">
    <source>
        <dbReference type="ARBA" id="ARBA00045001"/>
    </source>
</evidence>
<dbReference type="RefSeq" id="WP_311658827.1">
    <property type="nucleotide sequence ID" value="NZ_JAVRHY010000007.1"/>
</dbReference>
<accession>A0ABU3BCE8</accession>
<dbReference type="EMBL" id="JAVRHY010000007">
    <property type="protein sequence ID" value="MDT0618661.1"/>
    <property type="molecule type" value="Genomic_DNA"/>
</dbReference>
<comment type="caution">
    <text evidence="4">The sequence shown here is derived from an EMBL/GenBank/DDBJ whole genome shotgun (WGS) entry which is preliminary data.</text>
</comment>
<evidence type="ECO:0000256" key="1">
    <source>
        <dbReference type="ARBA" id="ARBA00044945"/>
    </source>
</evidence>
<dbReference type="Pfam" id="PF13801">
    <property type="entry name" value="Metal_resist"/>
    <property type="match status" value="1"/>
</dbReference>
<evidence type="ECO:0000313" key="4">
    <source>
        <dbReference type="EMBL" id="MDT0618661.1"/>
    </source>
</evidence>
<dbReference type="Proteomes" id="UP001259982">
    <property type="component" value="Unassembled WGS sequence"/>
</dbReference>
<gene>
    <name evidence="4" type="ORF">RM531_09240</name>
</gene>
<reference evidence="4 5" key="1">
    <citation type="submission" date="2023-09" db="EMBL/GenBank/DDBJ databases">
        <authorList>
            <person name="Rey-Velasco X."/>
        </authorList>
    </citation>
    <scope>NUCLEOTIDE SEQUENCE [LARGE SCALE GENOMIC DNA]</scope>
    <source>
        <strain evidence="4 5">P385</strain>
    </source>
</reference>
<dbReference type="Gene3D" id="1.20.120.1490">
    <property type="match status" value="1"/>
</dbReference>
<proteinExistence type="inferred from homology"/>
<evidence type="ECO:0000313" key="5">
    <source>
        <dbReference type="Proteomes" id="UP001259982"/>
    </source>
</evidence>
<evidence type="ECO:0000256" key="2">
    <source>
        <dbReference type="ARBA" id="ARBA00044983"/>
    </source>
</evidence>
<organism evidence="4 5">
    <name type="scientific">Spectribacter acetivorans</name>
    <dbReference type="NCBI Taxonomy" id="3075603"/>
    <lineage>
        <taxon>Bacteria</taxon>
        <taxon>Pseudomonadati</taxon>
        <taxon>Pseudomonadota</taxon>
        <taxon>Gammaproteobacteria</taxon>
        <taxon>Salinisphaerales</taxon>
        <taxon>Salinisphaeraceae</taxon>
        <taxon>Spectribacter</taxon>
    </lineage>
</organism>